<proteinExistence type="predicted"/>
<organism evidence="1 2">
    <name type="scientific">Pedobacter segetis</name>
    <dbReference type="NCBI Taxonomy" id="2793069"/>
    <lineage>
        <taxon>Bacteria</taxon>
        <taxon>Pseudomonadati</taxon>
        <taxon>Bacteroidota</taxon>
        <taxon>Sphingobacteriia</taxon>
        <taxon>Sphingobacteriales</taxon>
        <taxon>Sphingobacteriaceae</taxon>
        <taxon>Pedobacter</taxon>
    </lineage>
</organism>
<dbReference type="EMBL" id="JAEHFY010000002">
    <property type="protein sequence ID" value="MBK0381595.1"/>
    <property type="molecule type" value="Genomic_DNA"/>
</dbReference>
<sequence>MDNISKNYTSNQKHLISISVIKNRGQLPQENMIEKIKLEMAEWFDVSDWDFLDSFKINYLLPYQLSVKNPLANSDIIKQENSYNCGDYLCNRSTNSAIYSRKRVFEIINNFNKN</sequence>
<reference evidence="1 2" key="1">
    <citation type="submission" date="2020-12" db="EMBL/GenBank/DDBJ databases">
        <title>Bacterial novel species Pedobacter sp. SD-b isolated from soil.</title>
        <authorList>
            <person name="Jung H.-Y."/>
        </authorList>
    </citation>
    <scope>NUCLEOTIDE SEQUENCE [LARGE SCALE GENOMIC DNA]</scope>
    <source>
        <strain evidence="1 2">SD-b</strain>
    </source>
</reference>
<evidence type="ECO:0000313" key="1">
    <source>
        <dbReference type="EMBL" id="MBK0381595.1"/>
    </source>
</evidence>
<accession>A0ABS1BFJ9</accession>
<comment type="caution">
    <text evidence="1">The sequence shown here is derived from an EMBL/GenBank/DDBJ whole genome shotgun (WGS) entry which is preliminary data.</text>
</comment>
<dbReference type="RefSeq" id="WP_200584288.1">
    <property type="nucleotide sequence ID" value="NZ_JAEHFY010000002.1"/>
</dbReference>
<keyword evidence="2" id="KW-1185">Reference proteome</keyword>
<evidence type="ECO:0008006" key="3">
    <source>
        <dbReference type="Google" id="ProtNLM"/>
    </source>
</evidence>
<gene>
    <name evidence="1" type="ORF">I5M32_01360</name>
</gene>
<name>A0ABS1BFJ9_9SPHI</name>
<evidence type="ECO:0000313" key="2">
    <source>
        <dbReference type="Proteomes" id="UP000660024"/>
    </source>
</evidence>
<protein>
    <recommendedName>
        <fullName evidence="3">Ubiquitin-like protease family profile domain-containing protein</fullName>
    </recommendedName>
</protein>
<dbReference type="Proteomes" id="UP000660024">
    <property type="component" value="Unassembled WGS sequence"/>
</dbReference>